<feature type="domain" description="Transposase Tc1-like" evidence="2">
    <location>
        <begin position="63"/>
        <end position="126"/>
    </location>
</feature>
<dbReference type="Gene3D" id="3.30.420.10">
    <property type="entry name" value="Ribonuclease H-like superfamily/Ribonuclease H"/>
    <property type="match status" value="1"/>
</dbReference>
<evidence type="ECO:0000259" key="2">
    <source>
        <dbReference type="Pfam" id="PF01498"/>
    </source>
</evidence>
<dbReference type="InterPro" id="IPR002492">
    <property type="entry name" value="Transposase_Tc1-like"/>
</dbReference>
<dbReference type="OrthoDB" id="5871256at2759"/>
<evidence type="ECO:0000256" key="1">
    <source>
        <dbReference type="SAM" id="MobiDB-lite"/>
    </source>
</evidence>
<protein>
    <submittedName>
        <fullName evidence="4">Transposase</fullName>
    </submittedName>
</protein>
<dbReference type="PANTHER" id="PTHR47326">
    <property type="entry name" value="TRANSPOSABLE ELEMENT TC3 TRANSPOSASE-LIKE PROTEIN"/>
    <property type="match status" value="1"/>
</dbReference>
<dbReference type="Pfam" id="PF01498">
    <property type="entry name" value="HTH_Tnp_Tc3_2"/>
    <property type="match status" value="1"/>
</dbReference>
<dbReference type="InterPro" id="IPR038717">
    <property type="entry name" value="Tc1-like_DDE_dom"/>
</dbReference>
<accession>A0A368H0P6</accession>
<evidence type="ECO:0000313" key="4">
    <source>
        <dbReference type="EMBL" id="RCN50166.1"/>
    </source>
</evidence>
<dbReference type="STRING" id="29170.A0A368H0P6"/>
<dbReference type="GO" id="GO:0015074">
    <property type="term" value="P:DNA integration"/>
    <property type="evidence" value="ECO:0007669"/>
    <property type="project" value="InterPro"/>
</dbReference>
<organism evidence="4 5">
    <name type="scientific">Ancylostoma caninum</name>
    <name type="common">Dog hookworm</name>
    <dbReference type="NCBI Taxonomy" id="29170"/>
    <lineage>
        <taxon>Eukaryota</taxon>
        <taxon>Metazoa</taxon>
        <taxon>Ecdysozoa</taxon>
        <taxon>Nematoda</taxon>
        <taxon>Chromadorea</taxon>
        <taxon>Rhabditida</taxon>
        <taxon>Rhabditina</taxon>
        <taxon>Rhabditomorpha</taxon>
        <taxon>Strongyloidea</taxon>
        <taxon>Ancylostomatidae</taxon>
        <taxon>Ancylostomatinae</taxon>
        <taxon>Ancylostoma</taxon>
    </lineage>
</organism>
<comment type="caution">
    <text evidence="4">The sequence shown here is derived from an EMBL/GenBank/DDBJ whole genome shotgun (WGS) entry which is preliminary data.</text>
</comment>
<name>A0A368H0P6_ANCCA</name>
<dbReference type="Pfam" id="PF13358">
    <property type="entry name" value="DDE_3"/>
    <property type="match status" value="1"/>
</dbReference>
<dbReference type="EMBL" id="JOJR01000026">
    <property type="protein sequence ID" value="RCN50166.1"/>
    <property type="molecule type" value="Genomic_DNA"/>
</dbReference>
<gene>
    <name evidence="4" type="ORF">ANCCAN_03771</name>
</gene>
<reference evidence="4 5" key="1">
    <citation type="submission" date="2014-10" db="EMBL/GenBank/DDBJ databases">
        <title>Draft genome of the hookworm Ancylostoma caninum.</title>
        <authorList>
            <person name="Mitreva M."/>
        </authorList>
    </citation>
    <scope>NUCLEOTIDE SEQUENCE [LARGE SCALE GENOMIC DNA]</scope>
    <source>
        <strain evidence="4 5">Baltimore</strain>
    </source>
</reference>
<dbReference type="PANTHER" id="PTHR47326:SF1">
    <property type="entry name" value="HTH PSQ-TYPE DOMAIN-CONTAINING PROTEIN"/>
    <property type="match status" value="1"/>
</dbReference>
<dbReference type="GO" id="GO:0006313">
    <property type="term" value="P:DNA transposition"/>
    <property type="evidence" value="ECO:0007669"/>
    <property type="project" value="InterPro"/>
</dbReference>
<feature type="domain" description="Tc1-like transposase DDE" evidence="3">
    <location>
        <begin position="140"/>
        <end position="270"/>
    </location>
</feature>
<sequence length="334" mass="38546">MVHLYHTYRNYSEVVRRWHESFPTSPPDRRTNRNTVAAFEERGNVEEAPREGRPVSDDHEERKSKILEAIKRSPRMSAHRLAFELHMPRTSIRRILHEEGLKPYHPQLVHGLQATDYGRRVEFCTAMLKKVEDGELDIARILWSDEAIFKLNGHVNRQNVVYWSDANPQQVIERRPNSPGVTVWAGIWSGGVLGPFFFEGTVTSDSYLEMIKRKVISYVKAKNLVFMHDGAPAHYSAPVRNYLNENVPNLWIGRGGTIEWPPRSPDLTPPDFFLWGFVKNLVYAEKCHSVSLLKIRIRQAFAEVNVELCQKVCQSVPVRLKKCIDVHGAQTELR</sequence>
<evidence type="ECO:0000259" key="3">
    <source>
        <dbReference type="Pfam" id="PF13358"/>
    </source>
</evidence>
<dbReference type="AlphaFoldDB" id="A0A368H0P6"/>
<dbReference type="InterPro" id="IPR036397">
    <property type="entry name" value="RNaseH_sf"/>
</dbReference>
<keyword evidence="5" id="KW-1185">Reference proteome</keyword>
<evidence type="ECO:0000313" key="5">
    <source>
        <dbReference type="Proteomes" id="UP000252519"/>
    </source>
</evidence>
<dbReference type="GO" id="GO:0003677">
    <property type="term" value="F:DNA binding"/>
    <property type="evidence" value="ECO:0007669"/>
    <property type="project" value="InterPro"/>
</dbReference>
<feature type="region of interest" description="Disordered" evidence="1">
    <location>
        <begin position="42"/>
        <end position="62"/>
    </location>
</feature>
<proteinExistence type="predicted"/>
<dbReference type="Proteomes" id="UP000252519">
    <property type="component" value="Unassembled WGS sequence"/>
</dbReference>